<organism evidence="1 2">
    <name type="scientific">Legionella waltersii</name>
    <dbReference type="NCBI Taxonomy" id="66969"/>
    <lineage>
        <taxon>Bacteria</taxon>
        <taxon>Pseudomonadati</taxon>
        <taxon>Pseudomonadota</taxon>
        <taxon>Gammaproteobacteria</taxon>
        <taxon>Legionellales</taxon>
        <taxon>Legionellaceae</taxon>
        <taxon>Legionella</taxon>
    </lineage>
</organism>
<accession>A0A0W1ANY3</accession>
<proteinExistence type="predicted"/>
<evidence type="ECO:0000313" key="1">
    <source>
        <dbReference type="EMBL" id="KTD82974.1"/>
    </source>
</evidence>
<dbReference type="EMBL" id="LNZB01000005">
    <property type="protein sequence ID" value="KTD82974.1"/>
    <property type="molecule type" value="Genomic_DNA"/>
</dbReference>
<protein>
    <submittedName>
        <fullName evidence="1">Uncharacterized protein</fullName>
    </submittedName>
</protein>
<name>A0A0W1ANY3_9GAMM</name>
<evidence type="ECO:0000313" key="2">
    <source>
        <dbReference type="Proteomes" id="UP000054729"/>
    </source>
</evidence>
<dbReference type="Proteomes" id="UP000054729">
    <property type="component" value="Unassembled WGS sequence"/>
</dbReference>
<sequence length="57" mass="5803">MANSDRGGAIYAGVSTGCTSVPGILNRFDGPGHFANGASFIVQDDTEEVNASVAMLN</sequence>
<dbReference type="PATRIC" id="fig|66969.6.peg.216"/>
<dbReference type="PROSITE" id="PS51257">
    <property type="entry name" value="PROKAR_LIPOPROTEIN"/>
    <property type="match status" value="1"/>
</dbReference>
<comment type="caution">
    <text evidence="1">The sequence shown here is derived from an EMBL/GenBank/DDBJ whole genome shotgun (WGS) entry which is preliminary data.</text>
</comment>
<dbReference type="RefSeq" id="WP_157066253.1">
    <property type="nucleotide sequence ID" value="NZ_CAAAIQ010000030.1"/>
</dbReference>
<keyword evidence="2" id="KW-1185">Reference proteome</keyword>
<gene>
    <name evidence="1" type="ORF">Lwal_0193</name>
</gene>
<dbReference type="AlphaFoldDB" id="A0A0W1ANY3"/>
<reference evidence="1 2" key="1">
    <citation type="submission" date="2015-11" db="EMBL/GenBank/DDBJ databases">
        <title>Genomic analysis of 38 Legionella species identifies large and diverse effector repertoires.</title>
        <authorList>
            <person name="Burstein D."/>
            <person name="Amaro F."/>
            <person name="Zusman T."/>
            <person name="Lifshitz Z."/>
            <person name="Cohen O."/>
            <person name="Gilbert J.A."/>
            <person name="Pupko T."/>
            <person name="Shuman H.A."/>
            <person name="Segal G."/>
        </authorList>
    </citation>
    <scope>NUCLEOTIDE SEQUENCE [LARGE SCALE GENOMIC DNA]</scope>
    <source>
        <strain evidence="1 2">ATCC 51914</strain>
    </source>
</reference>